<evidence type="ECO:0000256" key="7">
    <source>
        <dbReference type="PROSITE-ProRule" id="PRU10141"/>
    </source>
</evidence>
<dbReference type="PROSITE" id="PS00107">
    <property type="entry name" value="PROTEIN_KINASE_ATP"/>
    <property type="match status" value="1"/>
</dbReference>
<evidence type="ECO:0000256" key="1">
    <source>
        <dbReference type="ARBA" id="ARBA00012513"/>
    </source>
</evidence>
<keyword evidence="2" id="KW-0723">Serine/threonine-protein kinase</keyword>
<keyword evidence="4 7" id="KW-0547">Nucleotide-binding</keyword>
<evidence type="ECO:0000256" key="3">
    <source>
        <dbReference type="ARBA" id="ARBA00022679"/>
    </source>
</evidence>
<keyword evidence="10" id="KW-1185">Reference proteome</keyword>
<dbReference type="AlphaFoldDB" id="A0A9N9K1U1"/>
<keyword evidence="5" id="KW-0418">Kinase</keyword>
<gene>
    <name evidence="9" type="ORF">RFULGI_LOCUS18091</name>
</gene>
<evidence type="ECO:0000256" key="2">
    <source>
        <dbReference type="ARBA" id="ARBA00022527"/>
    </source>
</evidence>
<dbReference type="SUPFAM" id="SSF56112">
    <property type="entry name" value="Protein kinase-like (PK-like)"/>
    <property type="match status" value="1"/>
</dbReference>
<evidence type="ECO:0000256" key="8">
    <source>
        <dbReference type="SAM" id="MobiDB-lite"/>
    </source>
</evidence>
<comment type="caution">
    <text evidence="9">The sequence shown here is derived from an EMBL/GenBank/DDBJ whole genome shotgun (WGS) entry which is preliminary data.</text>
</comment>
<evidence type="ECO:0000256" key="4">
    <source>
        <dbReference type="ARBA" id="ARBA00022741"/>
    </source>
</evidence>
<name>A0A9N9K1U1_9GLOM</name>
<dbReference type="GO" id="GO:0005524">
    <property type="term" value="F:ATP binding"/>
    <property type="evidence" value="ECO:0007669"/>
    <property type="project" value="UniProtKB-UniRule"/>
</dbReference>
<dbReference type="Gene3D" id="3.30.200.20">
    <property type="entry name" value="Phosphorylase Kinase, domain 1"/>
    <property type="match status" value="1"/>
</dbReference>
<dbReference type="EMBL" id="CAJVPZ010076395">
    <property type="protein sequence ID" value="CAG8804610.1"/>
    <property type="molecule type" value="Genomic_DNA"/>
</dbReference>
<reference evidence="9" key="1">
    <citation type="submission" date="2021-06" db="EMBL/GenBank/DDBJ databases">
        <authorList>
            <person name="Kallberg Y."/>
            <person name="Tangrot J."/>
            <person name="Rosling A."/>
        </authorList>
    </citation>
    <scope>NUCLEOTIDE SEQUENCE</scope>
    <source>
        <strain evidence="9">IN212</strain>
    </source>
</reference>
<evidence type="ECO:0000256" key="6">
    <source>
        <dbReference type="ARBA" id="ARBA00022840"/>
    </source>
</evidence>
<dbReference type="PANTHER" id="PTHR11042:SF160">
    <property type="entry name" value="EUKARYOTIC TRANSLATION INITIATION FACTOR 2-ALPHA KINASE 1"/>
    <property type="match status" value="1"/>
</dbReference>
<dbReference type="PANTHER" id="PTHR11042">
    <property type="entry name" value="EUKARYOTIC TRANSLATION INITIATION FACTOR 2-ALPHA KINASE EIF2-ALPHA KINASE -RELATED"/>
    <property type="match status" value="1"/>
</dbReference>
<dbReference type="InterPro" id="IPR017441">
    <property type="entry name" value="Protein_kinase_ATP_BS"/>
</dbReference>
<feature type="non-terminal residue" evidence="9">
    <location>
        <position position="131"/>
    </location>
</feature>
<dbReference type="InterPro" id="IPR050339">
    <property type="entry name" value="CC_SR_Kinase"/>
</dbReference>
<protein>
    <recommendedName>
        <fullName evidence="1">non-specific serine/threonine protein kinase</fullName>
        <ecNumber evidence="1">2.7.11.1</ecNumber>
    </recommendedName>
</protein>
<feature type="region of interest" description="Disordered" evidence="8">
    <location>
        <begin position="87"/>
        <end position="106"/>
    </location>
</feature>
<dbReference type="OrthoDB" id="1405469at2759"/>
<evidence type="ECO:0000313" key="10">
    <source>
        <dbReference type="Proteomes" id="UP000789396"/>
    </source>
</evidence>
<proteinExistence type="predicted"/>
<feature type="non-terminal residue" evidence="9">
    <location>
        <position position="1"/>
    </location>
</feature>
<accession>A0A9N9K1U1</accession>
<dbReference type="GO" id="GO:0005737">
    <property type="term" value="C:cytoplasm"/>
    <property type="evidence" value="ECO:0007669"/>
    <property type="project" value="TreeGrafter"/>
</dbReference>
<dbReference type="GO" id="GO:0004694">
    <property type="term" value="F:eukaryotic translation initiation factor 2alpha kinase activity"/>
    <property type="evidence" value="ECO:0007669"/>
    <property type="project" value="TreeGrafter"/>
</dbReference>
<evidence type="ECO:0000256" key="5">
    <source>
        <dbReference type="ARBA" id="ARBA00022777"/>
    </source>
</evidence>
<dbReference type="GO" id="GO:0005634">
    <property type="term" value="C:nucleus"/>
    <property type="evidence" value="ECO:0007669"/>
    <property type="project" value="TreeGrafter"/>
</dbReference>
<evidence type="ECO:0000313" key="9">
    <source>
        <dbReference type="EMBL" id="CAG8804610.1"/>
    </source>
</evidence>
<feature type="binding site" evidence="7">
    <location>
        <position position="36"/>
    </location>
    <ligand>
        <name>ATP</name>
        <dbReference type="ChEBI" id="CHEBI:30616"/>
    </ligand>
</feature>
<sequence length="131" mass="14888">RYNNDFVELKLLGKGGFASVWQAKNKLDGIEYAIKKISLRGDKIPQDKEKDEIKSENYSGIDFKYDNSNSDILSSTSVTGVRGRSLNLDNSKSDLSKSYSRSAEKNNSDSFALERDWVLFIHLYPITLIQQ</sequence>
<dbReference type="InterPro" id="IPR011009">
    <property type="entry name" value="Kinase-like_dom_sf"/>
</dbReference>
<dbReference type="EC" id="2.7.11.1" evidence="1"/>
<keyword evidence="3" id="KW-0808">Transferase</keyword>
<organism evidence="9 10">
    <name type="scientific">Racocetra fulgida</name>
    <dbReference type="NCBI Taxonomy" id="60492"/>
    <lineage>
        <taxon>Eukaryota</taxon>
        <taxon>Fungi</taxon>
        <taxon>Fungi incertae sedis</taxon>
        <taxon>Mucoromycota</taxon>
        <taxon>Glomeromycotina</taxon>
        <taxon>Glomeromycetes</taxon>
        <taxon>Diversisporales</taxon>
        <taxon>Gigasporaceae</taxon>
        <taxon>Racocetra</taxon>
    </lineage>
</organism>
<keyword evidence="6 7" id="KW-0067">ATP-binding</keyword>
<dbReference type="Proteomes" id="UP000789396">
    <property type="component" value="Unassembled WGS sequence"/>
</dbReference>